<dbReference type="PANTHER" id="PTHR24361">
    <property type="entry name" value="MITOGEN-ACTIVATED KINASE KINASE KINASE"/>
    <property type="match status" value="1"/>
</dbReference>
<dbReference type="InterPro" id="IPR011009">
    <property type="entry name" value="Kinase-like_dom_sf"/>
</dbReference>
<evidence type="ECO:0000313" key="4">
    <source>
        <dbReference type="EMBL" id="OMJ74693.1"/>
    </source>
</evidence>
<dbReference type="SUPFAM" id="SSF56112">
    <property type="entry name" value="Protein kinase-like (PK-like)"/>
    <property type="match status" value="1"/>
</dbReference>
<dbReference type="EMBL" id="MPUH01000735">
    <property type="protein sequence ID" value="OMJ74693.1"/>
    <property type="molecule type" value="Genomic_DNA"/>
</dbReference>
<name>A0A1R2BD54_9CILI</name>
<dbReference type="Gene3D" id="3.30.40.10">
    <property type="entry name" value="Zinc/RING finger domain, C3HC4 (zinc finger)"/>
    <property type="match status" value="1"/>
</dbReference>
<dbReference type="PROSITE" id="PS50011">
    <property type="entry name" value="PROTEIN_KINASE_DOM"/>
    <property type="match status" value="1"/>
</dbReference>
<feature type="domain" description="Protein kinase" evidence="2">
    <location>
        <begin position="8"/>
        <end position="300"/>
    </location>
</feature>
<proteinExistence type="predicted"/>
<evidence type="ECO:0000259" key="2">
    <source>
        <dbReference type="PROSITE" id="PS50011"/>
    </source>
</evidence>
<dbReference type="InterPro" id="IPR008271">
    <property type="entry name" value="Ser/Thr_kinase_AS"/>
</dbReference>
<keyword evidence="1" id="KW-0479">Metal-binding</keyword>
<dbReference type="GO" id="GO:0004674">
    <property type="term" value="F:protein serine/threonine kinase activity"/>
    <property type="evidence" value="ECO:0007669"/>
    <property type="project" value="TreeGrafter"/>
</dbReference>
<evidence type="ECO:0000259" key="3">
    <source>
        <dbReference type="PROSITE" id="PS50089"/>
    </source>
</evidence>
<comment type="caution">
    <text evidence="4">The sequence shown here is derived from an EMBL/GenBank/DDBJ whole genome shotgun (WGS) entry which is preliminary data.</text>
</comment>
<keyword evidence="1" id="KW-0862">Zinc</keyword>
<keyword evidence="5" id="KW-1185">Reference proteome</keyword>
<keyword evidence="1" id="KW-0863">Zinc-finger</keyword>
<dbReference type="OrthoDB" id="5337378at2759"/>
<reference evidence="4 5" key="1">
    <citation type="submission" date="2016-11" db="EMBL/GenBank/DDBJ databases">
        <title>The macronuclear genome of Stentor coeruleus: a giant cell with tiny introns.</title>
        <authorList>
            <person name="Slabodnick M."/>
            <person name="Ruby J.G."/>
            <person name="Reiff S.B."/>
            <person name="Swart E.C."/>
            <person name="Gosai S."/>
            <person name="Prabakaran S."/>
            <person name="Witkowska E."/>
            <person name="Larue G.E."/>
            <person name="Fisher S."/>
            <person name="Freeman R.M."/>
            <person name="Gunawardena J."/>
            <person name="Chu W."/>
            <person name="Stover N.A."/>
            <person name="Gregory B.D."/>
            <person name="Nowacki M."/>
            <person name="Derisi J."/>
            <person name="Roy S.W."/>
            <person name="Marshall W.F."/>
            <person name="Sood P."/>
        </authorList>
    </citation>
    <scope>NUCLEOTIDE SEQUENCE [LARGE SCALE GENOMIC DNA]</scope>
    <source>
        <strain evidence="4">WM001</strain>
    </source>
</reference>
<dbReference type="InterPro" id="IPR013083">
    <property type="entry name" value="Znf_RING/FYVE/PHD"/>
</dbReference>
<feature type="domain" description="RING-type" evidence="3">
    <location>
        <begin position="301"/>
        <end position="347"/>
    </location>
</feature>
<sequence length="362" mass="42433">MDAEKEEYFKSFTIETISFDSMYDNVHVVHPTLSIQDKNLPRQMVKKYVSASTYNEANYIEECNKYSNFSVKLYYKYLNGDLVKQKSCYLLIEYCEKGSLSNYLSTKSLITTVFQFINLGKTFHIMHEHNLFHRDIKPDNIFITKGNIYKIGDFDVSRKTSLELTNTTTVKGTPNFLPKKYREILESQESLSPKTLAYIDIFAFGKTLIKCFIGNDYENFYLQGQDLLNKIEKNIIQNNVFNVDHINNHESLNRNIKEFSKFLIFLVNEDVNELTYNFGDVANWLKKWLVEFLKYQQDYFCYICSCSILGHDIIIPCSGNCNHCFHLECIKSYLDCDTQCNMCPLCDAEGDIKDIREFFISY</sequence>
<dbReference type="InterPro" id="IPR000719">
    <property type="entry name" value="Prot_kinase_dom"/>
</dbReference>
<dbReference type="Gene3D" id="1.10.510.10">
    <property type="entry name" value="Transferase(Phosphotransferase) domain 1"/>
    <property type="match status" value="1"/>
</dbReference>
<protein>
    <recommendedName>
        <fullName evidence="6">Protein kinase domain-containing protein</fullName>
    </recommendedName>
</protein>
<dbReference type="Proteomes" id="UP000187209">
    <property type="component" value="Unassembled WGS sequence"/>
</dbReference>
<dbReference type="InterPro" id="IPR001841">
    <property type="entry name" value="Znf_RING"/>
</dbReference>
<dbReference type="SUPFAM" id="SSF57850">
    <property type="entry name" value="RING/U-box"/>
    <property type="match status" value="1"/>
</dbReference>
<dbReference type="GO" id="GO:0005737">
    <property type="term" value="C:cytoplasm"/>
    <property type="evidence" value="ECO:0007669"/>
    <property type="project" value="TreeGrafter"/>
</dbReference>
<gene>
    <name evidence="4" type="ORF">SteCoe_26336</name>
</gene>
<evidence type="ECO:0000256" key="1">
    <source>
        <dbReference type="PROSITE-ProRule" id="PRU00175"/>
    </source>
</evidence>
<organism evidence="4 5">
    <name type="scientific">Stentor coeruleus</name>
    <dbReference type="NCBI Taxonomy" id="5963"/>
    <lineage>
        <taxon>Eukaryota</taxon>
        <taxon>Sar</taxon>
        <taxon>Alveolata</taxon>
        <taxon>Ciliophora</taxon>
        <taxon>Postciliodesmatophora</taxon>
        <taxon>Heterotrichea</taxon>
        <taxon>Heterotrichida</taxon>
        <taxon>Stentoridae</taxon>
        <taxon>Stentor</taxon>
    </lineage>
</organism>
<dbReference type="GO" id="GO:0008270">
    <property type="term" value="F:zinc ion binding"/>
    <property type="evidence" value="ECO:0007669"/>
    <property type="project" value="UniProtKB-KW"/>
</dbReference>
<dbReference type="AlphaFoldDB" id="A0A1R2BD54"/>
<evidence type="ECO:0008006" key="6">
    <source>
        <dbReference type="Google" id="ProtNLM"/>
    </source>
</evidence>
<accession>A0A1R2BD54</accession>
<evidence type="ECO:0000313" key="5">
    <source>
        <dbReference type="Proteomes" id="UP000187209"/>
    </source>
</evidence>
<dbReference type="InterPro" id="IPR053235">
    <property type="entry name" value="Ser_Thr_kinase"/>
</dbReference>
<dbReference type="PROSITE" id="PS00108">
    <property type="entry name" value="PROTEIN_KINASE_ST"/>
    <property type="match status" value="1"/>
</dbReference>
<dbReference type="Pfam" id="PF00069">
    <property type="entry name" value="Pkinase"/>
    <property type="match status" value="1"/>
</dbReference>
<dbReference type="CDD" id="cd16448">
    <property type="entry name" value="RING-H2"/>
    <property type="match status" value="1"/>
</dbReference>
<dbReference type="GO" id="GO:0005524">
    <property type="term" value="F:ATP binding"/>
    <property type="evidence" value="ECO:0007669"/>
    <property type="project" value="InterPro"/>
</dbReference>
<dbReference type="SMART" id="SM00220">
    <property type="entry name" value="S_TKc"/>
    <property type="match status" value="1"/>
</dbReference>
<dbReference type="PROSITE" id="PS50089">
    <property type="entry name" value="ZF_RING_2"/>
    <property type="match status" value="1"/>
</dbReference>